<evidence type="ECO:0000313" key="2">
    <source>
        <dbReference type="Proteomes" id="UP000499080"/>
    </source>
</evidence>
<dbReference type="EMBL" id="BGPR01121803">
    <property type="protein sequence ID" value="GBN22468.1"/>
    <property type="molecule type" value="Genomic_DNA"/>
</dbReference>
<evidence type="ECO:0000313" key="1">
    <source>
        <dbReference type="EMBL" id="GBN22468.1"/>
    </source>
</evidence>
<protein>
    <submittedName>
        <fullName evidence="1">Uncharacterized protein</fullName>
    </submittedName>
</protein>
<organism evidence="1 2">
    <name type="scientific">Araneus ventricosus</name>
    <name type="common">Orbweaver spider</name>
    <name type="synonym">Epeira ventricosa</name>
    <dbReference type="NCBI Taxonomy" id="182803"/>
    <lineage>
        <taxon>Eukaryota</taxon>
        <taxon>Metazoa</taxon>
        <taxon>Ecdysozoa</taxon>
        <taxon>Arthropoda</taxon>
        <taxon>Chelicerata</taxon>
        <taxon>Arachnida</taxon>
        <taxon>Araneae</taxon>
        <taxon>Araneomorphae</taxon>
        <taxon>Entelegynae</taxon>
        <taxon>Araneoidea</taxon>
        <taxon>Araneidae</taxon>
        <taxon>Araneus</taxon>
    </lineage>
</organism>
<sequence length="54" mass="6260">MQQNVISPNTFHFMKPAEVNMVAWKRAVAWSKLSCNKILELVWFLAVNEALIKL</sequence>
<feature type="non-terminal residue" evidence="1">
    <location>
        <position position="54"/>
    </location>
</feature>
<name>A0A4Y2M5X2_ARAVE</name>
<keyword evidence="2" id="KW-1185">Reference proteome</keyword>
<proteinExistence type="predicted"/>
<accession>A0A4Y2M5X2</accession>
<dbReference type="Proteomes" id="UP000499080">
    <property type="component" value="Unassembled WGS sequence"/>
</dbReference>
<dbReference type="AlphaFoldDB" id="A0A4Y2M5X2"/>
<comment type="caution">
    <text evidence="1">The sequence shown here is derived from an EMBL/GenBank/DDBJ whole genome shotgun (WGS) entry which is preliminary data.</text>
</comment>
<reference evidence="1 2" key="1">
    <citation type="journal article" date="2019" name="Sci. Rep.">
        <title>Orb-weaving spider Araneus ventricosus genome elucidates the spidroin gene catalogue.</title>
        <authorList>
            <person name="Kono N."/>
            <person name="Nakamura H."/>
            <person name="Ohtoshi R."/>
            <person name="Moran D.A.P."/>
            <person name="Shinohara A."/>
            <person name="Yoshida Y."/>
            <person name="Fujiwara M."/>
            <person name="Mori M."/>
            <person name="Tomita M."/>
            <person name="Arakawa K."/>
        </authorList>
    </citation>
    <scope>NUCLEOTIDE SEQUENCE [LARGE SCALE GENOMIC DNA]</scope>
</reference>
<gene>
    <name evidence="1" type="ORF">AVEN_124946_1</name>
</gene>